<organism evidence="2 3">
    <name type="scientific">Flavobacterium anhuiense</name>
    <dbReference type="NCBI Taxonomy" id="459526"/>
    <lineage>
        <taxon>Bacteria</taxon>
        <taxon>Pseudomonadati</taxon>
        <taxon>Bacteroidota</taxon>
        <taxon>Flavobacteriia</taxon>
        <taxon>Flavobacteriales</taxon>
        <taxon>Flavobacteriaceae</taxon>
        <taxon>Flavobacterium</taxon>
    </lineage>
</organism>
<dbReference type="EMBL" id="FMVC01000006">
    <property type="protein sequence ID" value="SCY86878.1"/>
    <property type="molecule type" value="Genomic_DNA"/>
</dbReference>
<gene>
    <name evidence="2" type="ORF">SAMN02927916_3785</name>
</gene>
<dbReference type="Gene3D" id="2.180.10.10">
    <property type="entry name" value="RHS repeat-associated core"/>
    <property type="match status" value="1"/>
</dbReference>
<dbReference type="Proteomes" id="UP000199307">
    <property type="component" value="Unassembled WGS sequence"/>
</dbReference>
<sequence length="1058" mass="121933">MTKVLLFFIALLSVESFSQSQFANPQNLTEERIKSPQVHLLKQFADYPVDLSRGLVDITIPIYDIPFADKNLPLKLMFHASGLRADIAENGMLGLKWALNASGFISREVRGYPDERRPHKQGIDQFFSPDWMTLYGGGADKGYFNNNPIFQNNDLYHIGMPGIYGKYEDTEYDIFTFSLPNGESGKFILKDINGVKTASFMPYKPYKINNITIEGGFNNLLTFTNFEIIDDQGYTYTFGKSDSGKKFYEYTPGYEHVNSWHLTSIISPNKKDIIKFDYRYTNVYTKSPLTPVIINDYLDDYVNYYNRAGCPGAFRDSPLFSATKRALFESGDYFVRNYNEPAYPNDESYYITTISYNDMIIDFSYKKNSGDVNELILNKIQISKANKVLRQAEFDVKPLNGVSFLNSIKFKGSSDEIIEKYDLNYYSLEKFPGVDKLCNSADYWGYYNSQVENVILKDVVSIYWRYPTCIGGMQTVYQNEIGSGNNRYSNEDDMKIGMIQSIKYPSGGTTIFDYEGNKYQDFYAIRKCGGLRIKTIIDKDKNGIELKKRQFTYGQNENGIGIIPTYLQPDPNVKNYFEESATMYYIRDTNVYWDGETGTPFFPLDQGQGYYRTRYITGFFPGSFYTFLNNLVNYDMVTEYIGESHKNKGKIENYYVHNIPLRYDYDMDTRYLRYQKYKPVIDPSTFWHGNYLTKKIEYRNDNTSYFKVKQTDYSYDYTIVDEIYDLSIYKYKTFIAYDVRTGEQSGETAIEELQRFKENPGSFFGHKLQKYTIGAEYLSSIKEESFFDNGTSIVQTTNNEYDENKPSFIKQSSSLNSKGENLVQKFLYPFNINTGIYSQMVNANVLSPLVEKTSLKNNKVINSSVLTYKKSDENFVPDQNYITELNRPIPPSQFSAFNGVTKDSHYGTNPEITYDLYDDKGNPMQITPKGKASVCYIWGYDNKKYPIAKIENASLLSGHNNIITATQQTLINNAVAASFGEINASTESNLIQKLKLLRAGFPDAMVTTYTYDPFIGVTSITDPKEFTTYYEYDAYGRLKQVKDNDKKILSANKYHFTN</sequence>
<accession>A0ABY0M0G0</accession>
<feature type="chain" id="PRO_5046878419" evidence="1">
    <location>
        <begin position="24"/>
        <end position="1058"/>
    </location>
</feature>
<name>A0ABY0M0G0_9FLAO</name>
<feature type="signal peptide" evidence="1">
    <location>
        <begin position="1"/>
        <end position="23"/>
    </location>
</feature>
<keyword evidence="3" id="KW-1185">Reference proteome</keyword>
<evidence type="ECO:0000313" key="3">
    <source>
        <dbReference type="Proteomes" id="UP000199307"/>
    </source>
</evidence>
<dbReference type="NCBIfam" id="TIGR01643">
    <property type="entry name" value="YD_repeat_2x"/>
    <property type="match status" value="1"/>
</dbReference>
<comment type="caution">
    <text evidence="2">The sequence shown here is derived from an EMBL/GenBank/DDBJ whole genome shotgun (WGS) entry which is preliminary data.</text>
</comment>
<dbReference type="InterPro" id="IPR006530">
    <property type="entry name" value="YD"/>
</dbReference>
<keyword evidence="1" id="KW-0732">Signal</keyword>
<reference evidence="2 3" key="1">
    <citation type="submission" date="2016-10" db="EMBL/GenBank/DDBJ databases">
        <authorList>
            <person name="Varghese N."/>
            <person name="Submissions S."/>
        </authorList>
    </citation>
    <scope>NUCLEOTIDE SEQUENCE [LARGE SCALE GENOMIC DNA]</scope>
    <source>
        <strain evidence="2 3">CGMCC 1.6859</strain>
    </source>
</reference>
<dbReference type="RefSeq" id="WP_091134739.1">
    <property type="nucleotide sequence ID" value="NZ_FMVC01000006.1"/>
</dbReference>
<protein>
    <submittedName>
        <fullName evidence="2">YD repeat-containing protein</fullName>
    </submittedName>
</protein>
<evidence type="ECO:0000313" key="2">
    <source>
        <dbReference type="EMBL" id="SCY86878.1"/>
    </source>
</evidence>
<proteinExistence type="predicted"/>
<evidence type="ECO:0000256" key="1">
    <source>
        <dbReference type="SAM" id="SignalP"/>
    </source>
</evidence>